<protein>
    <submittedName>
        <fullName evidence="2">Uncharacterized protein</fullName>
    </submittedName>
</protein>
<feature type="compositionally biased region" description="Polar residues" evidence="1">
    <location>
        <begin position="93"/>
        <end position="108"/>
    </location>
</feature>
<evidence type="ECO:0000313" key="3">
    <source>
        <dbReference type="Proteomes" id="UP001054945"/>
    </source>
</evidence>
<sequence>MCFHAQSSGSLHEICSLCRDRFLKLTVNSEIEHLKFKSKLVQLGLDFKCFNLKQDRPIKVLIRGLPSCTSKEAINSAIAALGYKVLAVNQRHTSTTSQLRNFTESPTYSAPELV</sequence>
<organism evidence="2 3">
    <name type="scientific">Caerostris extrusa</name>
    <name type="common">Bark spider</name>
    <name type="synonym">Caerostris bankana</name>
    <dbReference type="NCBI Taxonomy" id="172846"/>
    <lineage>
        <taxon>Eukaryota</taxon>
        <taxon>Metazoa</taxon>
        <taxon>Ecdysozoa</taxon>
        <taxon>Arthropoda</taxon>
        <taxon>Chelicerata</taxon>
        <taxon>Arachnida</taxon>
        <taxon>Araneae</taxon>
        <taxon>Araneomorphae</taxon>
        <taxon>Entelegynae</taxon>
        <taxon>Araneoidea</taxon>
        <taxon>Araneidae</taxon>
        <taxon>Caerostris</taxon>
    </lineage>
</organism>
<accession>A0AAV4SJY6</accession>
<evidence type="ECO:0000313" key="2">
    <source>
        <dbReference type="EMBL" id="GIY32907.1"/>
    </source>
</evidence>
<gene>
    <name evidence="2" type="ORF">CEXT_566931</name>
</gene>
<comment type="caution">
    <text evidence="2">The sequence shown here is derived from an EMBL/GenBank/DDBJ whole genome shotgun (WGS) entry which is preliminary data.</text>
</comment>
<dbReference type="Proteomes" id="UP001054945">
    <property type="component" value="Unassembled WGS sequence"/>
</dbReference>
<feature type="region of interest" description="Disordered" evidence="1">
    <location>
        <begin position="93"/>
        <end position="114"/>
    </location>
</feature>
<name>A0AAV4SJY6_CAEEX</name>
<reference evidence="2 3" key="1">
    <citation type="submission" date="2021-06" db="EMBL/GenBank/DDBJ databases">
        <title>Caerostris extrusa draft genome.</title>
        <authorList>
            <person name="Kono N."/>
            <person name="Arakawa K."/>
        </authorList>
    </citation>
    <scope>NUCLEOTIDE SEQUENCE [LARGE SCALE GENOMIC DNA]</scope>
</reference>
<proteinExistence type="predicted"/>
<evidence type="ECO:0000256" key="1">
    <source>
        <dbReference type="SAM" id="MobiDB-lite"/>
    </source>
</evidence>
<keyword evidence="3" id="KW-1185">Reference proteome</keyword>
<dbReference type="EMBL" id="BPLR01009568">
    <property type="protein sequence ID" value="GIY32907.1"/>
    <property type="molecule type" value="Genomic_DNA"/>
</dbReference>
<dbReference type="AlphaFoldDB" id="A0AAV4SJY6"/>